<dbReference type="RefSeq" id="WP_036620537.1">
    <property type="nucleotide sequence ID" value="NZ_BGML01000010.1"/>
</dbReference>
<dbReference type="GeneID" id="77011965"/>
<dbReference type="HOGENOM" id="CLU_425035_0_0_9"/>
<dbReference type="Proteomes" id="UP000029278">
    <property type="component" value="Unassembled WGS sequence"/>
</dbReference>
<organism evidence="3 4">
    <name type="scientific">Paenibacillus macerans</name>
    <name type="common">Bacillus macerans</name>
    <dbReference type="NCBI Taxonomy" id="44252"/>
    <lineage>
        <taxon>Bacteria</taxon>
        <taxon>Bacillati</taxon>
        <taxon>Bacillota</taxon>
        <taxon>Bacilli</taxon>
        <taxon>Bacillales</taxon>
        <taxon>Paenibacillaceae</taxon>
        <taxon>Paenibacillus</taxon>
    </lineage>
</organism>
<keyword evidence="4" id="KW-1185">Reference proteome</keyword>
<dbReference type="PROSITE" id="PS51782">
    <property type="entry name" value="LYSM"/>
    <property type="match status" value="2"/>
</dbReference>
<feature type="region of interest" description="Disordered" evidence="1">
    <location>
        <begin position="545"/>
        <end position="622"/>
    </location>
</feature>
<dbReference type="OrthoDB" id="2033517at2"/>
<dbReference type="PATRIC" id="fig|44252.3.peg.970"/>
<gene>
    <name evidence="3" type="primary">safA</name>
    <name evidence="3" type="ORF">DJ90_5820</name>
</gene>
<evidence type="ECO:0000313" key="4">
    <source>
        <dbReference type="Proteomes" id="UP000029278"/>
    </source>
</evidence>
<dbReference type="STRING" id="44252.DJ90_5820"/>
<dbReference type="InterPro" id="IPR036779">
    <property type="entry name" value="LysM_dom_sf"/>
</dbReference>
<evidence type="ECO:0000313" key="3">
    <source>
        <dbReference type="EMBL" id="KFN11086.1"/>
    </source>
</evidence>
<comment type="caution">
    <text evidence="3">The sequence shown here is derived from an EMBL/GenBank/DDBJ whole genome shotgun (WGS) entry which is preliminary data.</text>
</comment>
<dbReference type="InterPro" id="IPR018392">
    <property type="entry name" value="LysM"/>
</dbReference>
<proteinExistence type="predicted"/>
<dbReference type="PANTHER" id="PTHR33734">
    <property type="entry name" value="LYSM DOMAIN-CONTAINING GPI-ANCHORED PROTEIN 2"/>
    <property type="match status" value="1"/>
</dbReference>
<evidence type="ECO:0000256" key="1">
    <source>
        <dbReference type="SAM" id="MobiDB-lite"/>
    </source>
</evidence>
<evidence type="ECO:0000259" key="2">
    <source>
        <dbReference type="PROSITE" id="PS51782"/>
    </source>
</evidence>
<sequence length="622" mass="67379">MKIHIVKKGDTLFELSKKYNVPLQKLIDANPQIANPDVLNVGDKVKIPAEAVPIGGETGKIYKHVVKQGDTLWKLANAWGLSLQTLIAANPQLKDPNQLTVGEIVNIPAGAGQAWGEHGNPNPNPNPENIGTMPAQTGKKNTAPIAGMAGKKSTAPITGAEMAPKTNIAPEAVKPAPKEAPKEEVPKPMNVEPVNLQPIQAEQPKTVPMEIKIEVEQIQYETTKLEPMKVEPIKHEPIKHEPIKYEPIKYEPAKYEPMHYEPAKYEPVAYTPMKSEPANLAPISYEPMKSESTGLGPISYEPMKSEPYGYGPVSPSAYEPMKSEPQAYAPLTAQYPTAQLPEYANPQYPHYQPLQPTSVFPAMAYPTQSPCGCSGNVPHTYQQPESYHPFYQYNVPAEAVSSSNIPQFPQVQAAMGHIPEGEYPGLSNAGAPMYTMPEAGGNTSPAENNYPMFSMHHYPTPEPQYVSPESYANAPFSQGAPWHHGPGTLPYYGQPMPAYPSAVSPLAQAAPFMPGYPLNYPAPLTQGASWGNEPLKGEVSPLESMKGYSQREAHTAEIQAEAEPAGTSEIQQAGPAKNVKISGGPDSVKPRKKQGKSRSDGAGKKSSGKLKTSGRRNPWINA</sequence>
<name>A0A091A4A7_PAEMA</name>
<feature type="domain" description="LysM" evidence="2">
    <location>
        <begin position="2"/>
        <end position="47"/>
    </location>
</feature>
<dbReference type="CDD" id="cd00118">
    <property type="entry name" value="LysM"/>
    <property type="match status" value="2"/>
</dbReference>
<reference evidence="3 4" key="1">
    <citation type="submission" date="2014-04" db="EMBL/GenBank/DDBJ databases">
        <authorList>
            <person name="Bishop-Lilly K.A."/>
            <person name="Broomall S.M."/>
            <person name="Chain P.S."/>
            <person name="Chertkov O."/>
            <person name="Coyne S.R."/>
            <person name="Daligault H.E."/>
            <person name="Davenport K.W."/>
            <person name="Erkkila T."/>
            <person name="Frey K.G."/>
            <person name="Gibbons H.S."/>
            <person name="Gu W."/>
            <person name="Jaissle J."/>
            <person name="Johnson S.L."/>
            <person name="Koroleva G.I."/>
            <person name="Ladner J.T."/>
            <person name="Lo C.-C."/>
            <person name="Minogue T.D."/>
            <person name="Munk C."/>
            <person name="Palacios G.F."/>
            <person name="Redden C.L."/>
            <person name="Rosenzweig C.N."/>
            <person name="Scholz M.B."/>
            <person name="Teshima H."/>
            <person name="Xu Y."/>
        </authorList>
    </citation>
    <scope>NUCLEOTIDE SEQUENCE [LARGE SCALE GENOMIC DNA]</scope>
    <source>
        <strain evidence="3 4">8244</strain>
    </source>
</reference>
<accession>A0A091A4A7</accession>
<dbReference type="AlphaFoldDB" id="A0A091A4A7"/>
<dbReference type="SMART" id="SM00257">
    <property type="entry name" value="LysM"/>
    <property type="match status" value="2"/>
</dbReference>
<dbReference type="Gene3D" id="3.10.350.10">
    <property type="entry name" value="LysM domain"/>
    <property type="match status" value="2"/>
</dbReference>
<protein>
    <submittedName>
        <fullName evidence="3">Spore coat assembly SafA domain protein</fullName>
    </submittedName>
</protein>
<dbReference type="PANTHER" id="PTHR33734:SF22">
    <property type="entry name" value="MEMBRANE-BOUND LYTIC MUREIN TRANSGLYCOSYLASE D"/>
    <property type="match status" value="1"/>
</dbReference>
<dbReference type="Pfam" id="PF01476">
    <property type="entry name" value="LysM"/>
    <property type="match status" value="2"/>
</dbReference>
<dbReference type="SUPFAM" id="SSF54106">
    <property type="entry name" value="LysM domain"/>
    <property type="match status" value="2"/>
</dbReference>
<dbReference type="EMBL" id="JMQA01000013">
    <property type="protein sequence ID" value="KFN11086.1"/>
    <property type="molecule type" value="Genomic_DNA"/>
</dbReference>
<feature type="domain" description="LysM" evidence="2">
    <location>
        <begin position="62"/>
        <end position="107"/>
    </location>
</feature>